<dbReference type="Proteomes" id="UP000885779">
    <property type="component" value="Unassembled WGS sequence"/>
</dbReference>
<evidence type="ECO:0000256" key="3">
    <source>
        <dbReference type="ARBA" id="ARBA00022679"/>
    </source>
</evidence>
<dbReference type="InterPro" id="IPR002773">
    <property type="entry name" value="Deoxyhypusine_synthase"/>
</dbReference>
<evidence type="ECO:0000256" key="5">
    <source>
        <dbReference type="SAM" id="Phobius"/>
    </source>
</evidence>
<name>A0A7V4U3H6_CALAY</name>
<keyword evidence="5" id="KW-0472">Membrane</keyword>
<proteinExistence type="inferred from homology"/>
<accession>A0A7V4U3H6</accession>
<dbReference type="Gene3D" id="3.40.910.10">
    <property type="entry name" value="Deoxyhypusine synthase"/>
    <property type="match status" value="1"/>
</dbReference>
<dbReference type="InterPro" id="IPR029035">
    <property type="entry name" value="DHS-like_NAD/FAD-binding_dom"/>
</dbReference>
<dbReference type="PANTHER" id="PTHR11703">
    <property type="entry name" value="DEOXYHYPUSINE SYNTHASE"/>
    <property type="match status" value="1"/>
</dbReference>
<dbReference type="Pfam" id="PF01916">
    <property type="entry name" value="DS"/>
    <property type="match status" value="1"/>
</dbReference>
<dbReference type="AlphaFoldDB" id="A0A7V4U3H6"/>
<keyword evidence="5" id="KW-1133">Transmembrane helix</keyword>
<evidence type="ECO:0000256" key="4">
    <source>
        <dbReference type="HAMAP-Rule" id="MF_00640"/>
    </source>
</evidence>
<dbReference type="SUPFAM" id="SSF52467">
    <property type="entry name" value="DHS-like NAD/FAD-binding domain"/>
    <property type="match status" value="1"/>
</dbReference>
<keyword evidence="3 4" id="KW-0808">Transferase</keyword>
<evidence type="ECO:0000313" key="6">
    <source>
        <dbReference type="EMBL" id="HGY56697.1"/>
    </source>
</evidence>
<dbReference type="NCBIfam" id="NF002699">
    <property type="entry name" value="PRK02492.1"/>
    <property type="match status" value="1"/>
</dbReference>
<dbReference type="InterPro" id="IPR023496">
    <property type="entry name" value="Deoxyhypusine_synthase-like"/>
</dbReference>
<reference evidence="6" key="1">
    <citation type="journal article" date="2020" name="mSystems">
        <title>Genome- and Community-Level Interaction Insights into Carbon Utilization and Element Cycling Functions of Hydrothermarchaeota in Hydrothermal Sediment.</title>
        <authorList>
            <person name="Zhou Z."/>
            <person name="Liu Y."/>
            <person name="Xu W."/>
            <person name="Pan J."/>
            <person name="Luo Z.H."/>
            <person name="Li M."/>
        </authorList>
    </citation>
    <scope>NUCLEOTIDE SEQUENCE [LARGE SCALE GENOMIC DNA]</scope>
    <source>
        <strain evidence="6">HyVt-577</strain>
    </source>
</reference>
<comment type="caution">
    <text evidence="6">The sequence shown here is derived from an EMBL/GenBank/DDBJ whole genome shotgun (WGS) entry which is preliminary data.</text>
</comment>
<gene>
    <name evidence="6" type="ORF">ENK44_13400</name>
</gene>
<dbReference type="GO" id="GO:0034038">
    <property type="term" value="F:deoxyhypusine synthase activity"/>
    <property type="evidence" value="ECO:0007669"/>
    <property type="project" value="TreeGrafter"/>
</dbReference>
<sequence length="348" mass="39517">MKKEDYLQKRIEHIDITLYNTVPLVESMRGMAFQARNLARAADIFNMMQKDRDAVIFLTLAGSLISAGLKKVITTLVENNMVDAIVSTGANIVDQDFFEALGFYHYHGSPFADDNELRELMIDRIYDTYIDEEELRICDDTVAKICDQLEKRPYSSREFIEQMGKYLDDHADYNESRRDSIVYRCYKKGMPIFCPAFSDSSAGFGLVHHQYFTNGPKVTIDSAADFLELTRIKIAHKESGIFMIGGGVPKNFVQDIVVASEILNQDAPMHKYAVQITVADERDGALSGSTLKEASSWGKVETTYEQMVFAEATIAFPLIAGYAYHKMNWKGRKERRLNEMFHKVDALG</sequence>
<evidence type="ECO:0000256" key="1">
    <source>
        <dbReference type="ARBA" id="ARBA00009892"/>
    </source>
</evidence>
<evidence type="ECO:0000256" key="2">
    <source>
        <dbReference type="ARBA" id="ARBA00017979"/>
    </source>
</evidence>
<keyword evidence="5" id="KW-0812">Transmembrane</keyword>
<protein>
    <recommendedName>
        <fullName evidence="2 4">Deoxyhypusine synthase-like protein</fullName>
        <ecNumber evidence="4">2.5.-.-</ecNumber>
    </recommendedName>
</protein>
<organism evidence="6">
    <name type="scientific">Caldithrix abyssi</name>
    <dbReference type="NCBI Taxonomy" id="187145"/>
    <lineage>
        <taxon>Bacteria</taxon>
        <taxon>Pseudomonadati</taxon>
        <taxon>Calditrichota</taxon>
        <taxon>Calditrichia</taxon>
        <taxon>Calditrichales</taxon>
        <taxon>Calditrichaceae</taxon>
        <taxon>Caldithrix</taxon>
    </lineage>
</organism>
<dbReference type="EMBL" id="DRQG01000125">
    <property type="protein sequence ID" value="HGY56697.1"/>
    <property type="molecule type" value="Genomic_DNA"/>
</dbReference>
<dbReference type="GO" id="GO:0005737">
    <property type="term" value="C:cytoplasm"/>
    <property type="evidence" value="ECO:0007669"/>
    <property type="project" value="TreeGrafter"/>
</dbReference>
<feature type="transmembrane region" description="Helical" evidence="5">
    <location>
        <begin position="54"/>
        <end position="73"/>
    </location>
</feature>
<dbReference type="InterPro" id="IPR036982">
    <property type="entry name" value="Deoxyhypusine_synthase_sf"/>
</dbReference>
<comment type="similarity">
    <text evidence="1 4">Belongs to the deoxyhypusine synthase family.</text>
</comment>
<dbReference type="PANTHER" id="PTHR11703:SF2">
    <property type="entry name" value="DEOXYHYPUSINE SYNTHASE-LIKE PROTEIN"/>
    <property type="match status" value="1"/>
</dbReference>
<dbReference type="HAMAP" id="MF_00640">
    <property type="entry name" value="DHS_like"/>
    <property type="match status" value="1"/>
</dbReference>
<dbReference type="EC" id="2.5.-.-" evidence="4"/>